<evidence type="ECO:0008006" key="4">
    <source>
        <dbReference type="Google" id="ProtNLM"/>
    </source>
</evidence>
<keyword evidence="3" id="KW-1185">Reference proteome</keyword>
<feature type="signal peptide" evidence="1">
    <location>
        <begin position="1"/>
        <end position="20"/>
    </location>
</feature>
<evidence type="ECO:0000313" key="2">
    <source>
        <dbReference type="EMBL" id="MBP2471239.1"/>
    </source>
</evidence>
<proteinExistence type="predicted"/>
<sequence>MTTLGLLAATALLLTPAPTADPTPTACPSGAPHYDFTGMNINMRSTPGGNYVGSANQGDCALWYQTDPGPTVQCPDGTPSIGWLLVQNKRTRVVGYVSSCYLA</sequence>
<dbReference type="RefSeq" id="WP_209706154.1">
    <property type="nucleotide sequence ID" value="NZ_JAGIOO010000001.1"/>
</dbReference>
<evidence type="ECO:0000313" key="3">
    <source>
        <dbReference type="Proteomes" id="UP001519363"/>
    </source>
</evidence>
<dbReference type="Proteomes" id="UP001519363">
    <property type="component" value="Unassembled WGS sequence"/>
</dbReference>
<organism evidence="2 3">
    <name type="scientific">Crossiella equi</name>
    <dbReference type="NCBI Taxonomy" id="130796"/>
    <lineage>
        <taxon>Bacteria</taxon>
        <taxon>Bacillati</taxon>
        <taxon>Actinomycetota</taxon>
        <taxon>Actinomycetes</taxon>
        <taxon>Pseudonocardiales</taxon>
        <taxon>Pseudonocardiaceae</taxon>
        <taxon>Crossiella</taxon>
    </lineage>
</organism>
<name>A0ABS5A3T8_9PSEU</name>
<accession>A0ABS5A3T8</accession>
<feature type="chain" id="PRO_5045284866" description="SH3 domain-containing protein" evidence="1">
    <location>
        <begin position="21"/>
        <end position="103"/>
    </location>
</feature>
<gene>
    <name evidence="2" type="ORF">JOF53_000111</name>
</gene>
<evidence type="ECO:0000256" key="1">
    <source>
        <dbReference type="SAM" id="SignalP"/>
    </source>
</evidence>
<keyword evidence="1" id="KW-0732">Signal</keyword>
<comment type="caution">
    <text evidence="2">The sequence shown here is derived from an EMBL/GenBank/DDBJ whole genome shotgun (WGS) entry which is preliminary data.</text>
</comment>
<dbReference type="EMBL" id="JAGIOO010000001">
    <property type="protein sequence ID" value="MBP2471239.1"/>
    <property type="molecule type" value="Genomic_DNA"/>
</dbReference>
<reference evidence="2 3" key="1">
    <citation type="submission" date="2021-03" db="EMBL/GenBank/DDBJ databases">
        <title>Sequencing the genomes of 1000 actinobacteria strains.</title>
        <authorList>
            <person name="Klenk H.-P."/>
        </authorList>
    </citation>
    <scope>NUCLEOTIDE SEQUENCE [LARGE SCALE GENOMIC DNA]</scope>
    <source>
        <strain evidence="2 3">DSM 44580</strain>
    </source>
</reference>
<protein>
    <recommendedName>
        <fullName evidence="4">SH3 domain-containing protein</fullName>
    </recommendedName>
</protein>